<protein>
    <submittedName>
        <fullName evidence="1">Wzy</fullName>
    </submittedName>
</protein>
<dbReference type="EMBL" id="KY710719">
    <property type="protein sequence ID" value="AXY99835.1"/>
    <property type="molecule type" value="Genomic_DNA"/>
</dbReference>
<evidence type="ECO:0000313" key="1">
    <source>
        <dbReference type="EMBL" id="AXY99835.1"/>
    </source>
</evidence>
<proteinExistence type="predicted"/>
<sequence>MKAKIKNIYITSFIISYIFIIKIISLFFENIYSPYEIKALFLFLFFTFIALLRNKPLFIIYFLWFAILNIFLWFGLIEPLSSPDSMKYYIEAFGDGYYRETSFSDIIHGHIPTIETTAGIIRVISLLLSSVNLNIVVCFNLILAIESSYLFCKLLKKKFLISNYMFLIILFLLSFSPSIINQTFVLQKDIYVYFLTMFFVFYSDKLFEKTKLKSKLSIFLLLFFIFIIGCLIRVYFPLILISYLAFFFYDKKIIKFLFKISFISILLIYLILLKGNVIDILLGMASTTSTPNFLRFTNWIDFPISTLESLGITLFLALSFFSIFLKKYNRNCRRFYMILFFIGITLVSVSQNRKLVDSNFQTTSILNDNMTRKKLPFIPLLWGFILIPLSNKNRNINNCYR</sequence>
<reference evidence="1" key="1">
    <citation type="journal article" date="2017" name="PLoS ONE">
        <title>Genetic diversity of the O antigens of Proteus species and the development of a suspension array for molecular serotyping.</title>
        <authorList>
            <person name="Yu X."/>
            <person name="Torzewska A."/>
            <person name="Zhang X."/>
            <person name="Yin Z."/>
            <person name="Drzewiecka D."/>
            <person name="Cao H."/>
            <person name="Liu B."/>
            <person name="Knirel Y.A."/>
            <person name="Rozalski A."/>
            <person name="Wang L."/>
        </authorList>
    </citation>
    <scope>NUCLEOTIDE SEQUENCE</scope>
    <source>
        <strain evidence="1">CCUG 19011</strain>
    </source>
</reference>
<name>A0A385JNC4_PROMI</name>
<organism evidence="1">
    <name type="scientific">Proteus mirabilis</name>
    <dbReference type="NCBI Taxonomy" id="584"/>
    <lineage>
        <taxon>Bacteria</taxon>
        <taxon>Pseudomonadati</taxon>
        <taxon>Pseudomonadota</taxon>
        <taxon>Gammaproteobacteria</taxon>
        <taxon>Enterobacterales</taxon>
        <taxon>Morganellaceae</taxon>
        <taxon>Proteus</taxon>
    </lineage>
</organism>
<dbReference type="AlphaFoldDB" id="A0A385JNC4"/>
<accession>A0A385JNC4</accession>